<sequence length="52" mass="5687">MFAFSLRVTGLEQSVLGGRVWPITVLALVFPLSLSPSLPFYLISLMSLFPSS</sequence>
<accession>A0A5N7D0A7</accession>
<name>A0A5N7D0A7_9EURO</name>
<protein>
    <submittedName>
        <fullName evidence="2">Uncharacterized protein</fullName>
    </submittedName>
</protein>
<dbReference type="Proteomes" id="UP000325579">
    <property type="component" value="Unassembled WGS sequence"/>
</dbReference>
<organism evidence="2 3">
    <name type="scientific">Aspergillus pseudonomiae</name>
    <dbReference type="NCBI Taxonomy" id="1506151"/>
    <lineage>
        <taxon>Eukaryota</taxon>
        <taxon>Fungi</taxon>
        <taxon>Dikarya</taxon>
        <taxon>Ascomycota</taxon>
        <taxon>Pezizomycotina</taxon>
        <taxon>Eurotiomycetes</taxon>
        <taxon>Eurotiomycetidae</taxon>
        <taxon>Eurotiales</taxon>
        <taxon>Aspergillaceae</taxon>
        <taxon>Aspergillus</taxon>
        <taxon>Aspergillus subgen. Circumdati</taxon>
    </lineage>
</organism>
<keyword evidence="3" id="KW-1185">Reference proteome</keyword>
<dbReference type="EMBL" id="ML736836">
    <property type="protein sequence ID" value="KAE8399303.1"/>
    <property type="molecule type" value="Genomic_DNA"/>
</dbReference>
<evidence type="ECO:0000313" key="2">
    <source>
        <dbReference type="EMBL" id="KAE8399303.1"/>
    </source>
</evidence>
<feature type="transmembrane region" description="Helical" evidence="1">
    <location>
        <begin position="20"/>
        <end position="43"/>
    </location>
</feature>
<evidence type="ECO:0000313" key="3">
    <source>
        <dbReference type="Proteomes" id="UP000325579"/>
    </source>
</evidence>
<keyword evidence="1" id="KW-1133">Transmembrane helix</keyword>
<proteinExistence type="predicted"/>
<dbReference type="GeneID" id="43667959"/>
<dbReference type="AlphaFoldDB" id="A0A5N7D0A7"/>
<gene>
    <name evidence="2" type="ORF">BDV37DRAFT_260879</name>
</gene>
<reference evidence="2 3" key="1">
    <citation type="submission" date="2019-04" db="EMBL/GenBank/DDBJ databases">
        <authorList>
            <consortium name="DOE Joint Genome Institute"/>
            <person name="Mondo S."/>
            <person name="Kjaerbolling I."/>
            <person name="Vesth T."/>
            <person name="Frisvad J.C."/>
            <person name="Nybo J.L."/>
            <person name="Theobald S."/>
            <person name="Kildgaard S."/>
            <person name="Isbrandt T."/>
            <person name="Kuo A."/>
            <person name="Sato A."/>
            <person name="Lyhne E.K."/>
            <person name="Kogle M.E."/>
            <person name="Wiebenga A."/>
            <person name="Kun R.S."/>
            <person name="Lubbers R.J."/>
            <person name="Makela M.R."/>
            <person name="Barry K."/>
            <person name="Chovatia M."/>
            <person name="Clum A."/>
            <person name="Daum C."/>
            <person name="Haridas S."/>
            <person name="He G."/>
            <person name="LaButti K."/>
            <person name="Lipzen A."/>
            <person name="Riley R."/>
            <person name="Salamov A."/>
            <person name="Simmons B.A."/>
            <person name="Magnuson J.K."/>
            <person name="Henrissat B."/>
            <person name="Mortensen U.H."/>
            <person name="Larsen T.O."/>
            <person name="Devries R.P."/>
            <person name="Grigoriev I.V."/>
            <person name="Machida M."/>
            <person name="Baker S.E."/>
            <person name="Andersen M.R."/>
            <person name="Cantor M.N."/>
            <person name="Hua S.X."/>
        </authorList>
    </citation>
    <scope>NUCLEOTIDE SEQUENCE [LARGE SCALE GENOMIC DNA]</scope>
    <source>
        <strain evidence="2 3">CBS 119388</strain>
    </source>
</reference>
<keyword evidence="1" id="KW-0812">Transmembrane</keyword>
<dbReference type="RefSeq" id="XP_031936622.1">
    <property type="nucleotide sequence ID" value="XM_032083268.1"/>
</dbReference>
<evidence type="ECO:0000256" key="1">
    <source>
        <dbReference type="SAM" id="Phobius"/>
    </source>
</evidence>
<keyword evidence="1" id="KW-0472">Membrane</keyword>